<dbReference type="Gene3D" id="3.40.50.410">
    <property type="entry name" value="von Willebrand factor, type A domain"/>
    <property type="match status" value="1"/>
</dbReference>
<dbReference type="EMBL" id="RSDW01000001">
    <property type="protein sequence ID" value="RSL15537.1"/>
    <property type="molecule type" value="Genomic_DNA"/>
</dbReference>
<evidence type="ECO:0000313" key="4">
    <source>
        <dbReference type="Proteomes" id="UP000269669"/>
    </source>
</evidence>
<feature type="domain" description="Putative glutamine amidotransferase" evidence="2">
    <location>
        <begin position="380"/>
        <end position="572"/>
    </location>
</feature>
<evidence type="ECO:0000256" key="1">
    <source>
        <dbReference type="SAM" id="Phobius"/>
    </source>
</evidence>
<feature type="transmembrane region" description="Helical" evidence="1">
    <location>
        <begin position="57"/>
        <end position="79"/>
    </location>
</feature>
<reference evidence="3 4" key="1">
    <citation type="submission" date="2018-12" db="EMBL/GenBank/DDBJ databases">
        <title>Sequencing of bacterial isolates from soil warming experiment in Harvard Forest, Massachusetts, USA.</title>
        <authorList>
            <person name="Deangelis K."/>
        </authorList>
    </citation>
    <scope>NUCLEOTIDE SEQUENCE [LARGE SCALE GENOMIC DNA]</scope>
    <source>
        <strain evidence="3 4">EB153</strain>
    </source>
</reference>
<dbReference type="RefSeq" id="WP_125484269.1">
    <property type="nucleotide sequence ID" value="NZ_RSDW01000001.1"/>
</dbReference>
<evidence type="ECO:0000313" key="3">
    <source>
        <dbReference type="EMBL" id="RSL15537.1"/>
    </source>
</evidence>
<accession>A0A428MF82</accession>
<organism evidence="3 4">
    <name type="scientific">Edaphobacter aggregans</name>
    <dbReference type="NCBI Taxonomy" id="570835"/>
    <lineage>
        <taxon>Bacteria</taxon>
        <taxon>Pseudomonadati</taxon>
        <taxon>Acidobacteriota</taxon>
        <taxon>Terriglobia</taxon>
        <taxon>Terriglobales</taxon>
        <taxon>Acidobacteriaceae</taxon>
        <taxon>Edaphobacter</taxon>
    </lineage>
</organism>
<dbReference type="InterPro" id="IPR029062">
    <property type="entry name" value="Class_I_gatase-like"/>
</dbReference>
<keyword evidence="1" id="KW-0812">Transmembrane</keyword>
<gene>
    <name evidence="3" type="ORF">EDE15_1027</name>
</gene>
<dbReference type="OrthoDB" id="9781333at2"/>
<protein>
    <submittedName>
        <fullName evidence="3">Putative membrane protein</fullName>
    </submittedName>
</protein>
<feature type="transmembrane region" description="Helical" evidence="1">
    <location>
        <begin position="24"/>
        <end position="45"/>
    </location>
</feature>
<keyword evidence="4" id="KW-1185">Reference proteome</keyword>
<keyword evidence="1" id="KW-1133">Transmembrane helix</keyword>
<dbReference type="AlphaFoldDB" id="A0A428MF82"/>
<proteinExistence type="predicted"/>
<dbReference type="InterPro" id="IPR036465">
    <property type="entry name" value="vWFA_dom_sf"/>
</dbReference>
<sequence length="756" mass="83004">MFEFFFKYPITVFTKGRLVLLGAWPGWVLLLLIVASVAGLGWLIRSRLPEAAPKMQTWRAGVVWLLQSLLVTLVLVLLWQPAITVAELKSQQNLIAVLVDDSRSMAIADSGGDGKTAREAAAIRSLNEGILAGLQQRFQTRVYRMDSRIARVEKVDGMQATASATHINDGLKQLVAETADLPVGAVVLLSDGGENNGGIDLETISSLRNRRLPVHTVGFGKEQAGHDVEMDDVSVASRALADSRMKATVSFHQRGYAGGKTTLVVKDGNKALASKDVTLGADGAIQAETVFFNAGTAGVKQVQFSLEPLGGEENVANNATARLVSVSGDRRRILYVEGEPRWEYKFIRRAAEDDHSMQIVSMLRTTENKIYRQGISDPGELADGFPVKAEDLFRYDGIIIGSVEAGYFTPRQQELLREFVDRRGGGLLFLGGRFALADGGWGASSVTELLPTFLPNGKNTFHRDPATAQLTAAGADSAVMRLLDDPTKNVERWKKLPYMMDYQDAGSPKPGATVLAEMNVGRARLPLLVTQNYGRGRTAVMATSGTWRWQMSQALGDPTHDMFWQQLLRWVAADSPGRVMASMPVQRLMDDGRVRLTATVRDKEYVPAPDARVVAHVIGPEGTSALVDMRPVPDNAGTFQAEWTAEKPGSYVTEVTAGRGADELGRDVLTFERTDGVAENFHTEQNRELLEKLSSQTGGRYWKADELGRLPREISYSEAGISVRDTKELWNMPIVFLLLLGLMSGQWMLRRKWGVI</sequence>
<comment type="caution">
    <text evidence="3">The sequence shown here is derived from an EMBL/GenBank/DDBJ whole genome shotgun (WGS) entry which is preliminary data.</text>
</comment>
<dbReference type="PANTHER" id="PTHR37947:SF1">
    <property type="entry name" value="BLL2462 PROTEIN"/>
    <property type="match status" value="1"/>
</dbReference>
<dbReference type="CDD" id="cd00198">
    <property type="entry name" value="vWFA"/>
    <property type="match status" value="1"/>
</dbReference>
<dbReference type="Pfam" id="PF07090">
    <property type="entry name" value="GATase1_like"/>
    <property type="match status" value="1"/>
</dbReference>
<name>A0A428MF82_9BACT</name>
<dbReference type="InterPro" id="IPR010768">
    <property type="entry name" value="GATase1-like"/>
</dbReference>
<dbReference type="Gene3D" id="3.40.50.880">
    <property type="match status" value="1"/>
</dbReference>
<dbReference type="SUPFAM" id="SSF53300">
    <property type="entry name" value="vWA-like"/>
    <property type="match status" value="1"/>
</dbReference>
<dbReference type="SUPFAM" id="SSF52317">
    <property type="entry name" value="Class I glutamine amidotransferase-like"/>
    <property type="match status" value="1"/>
</dbReference>
<dbReference type="Proteomes" id="UP000269669">
    <property type="component" value="Unassembled WGS sequence"/>
</dbReference>
<dbReference type="PANTHER" id="PTHR37947">
    <property type="entry name" value="BLL2462 PROTEIN"/>
    <property type="match status" value="1"/>
</dbReference>
<keyword evidence="1" id="KW-0472">Membrane</keyword>
<evidence type="ECO:0000259" key="2">
    <source>
        <dbReference type="Pfam" id="PF07090"/>
    </source>
</evidence>